<keyword evidence="3" id="KW-0677">Repeat</keyword>
<dbReference type="GO" id="GO:0003729">
    <property type="term" value="F:mRNA binding"/>
    <property type="evidence" value="ECO:0007669"/>
    <property type="project" value="TreeGrafter"/>
</dbReference>
<evidence type="ECO:0000313" key="8">
    <source>
        <dbReference type="Proteomes" id="UP000749559"/>
    </source>
</evidence>
<evidence type="ECO:0000256" key="1">
    <source>
        <dbReference type="ARBA" id="ARBA00004496"/>
    </source>
</evidence>
<sequence length="1271" mass="141190">MSLDMENLTPAEYNIEDEAYEPVGVEAYSEAFPPMEAPVPRPVEQAAPSKGSWNVPVKMSSLKSSKVTQVFKVPLEERRYKVNSTGFGEQAEQQSKICQDIMQKTGVSIEMSLAKDLSLTVVITGKMDAVMRARREVVNKLQTQANTTVAIPKEHHRFLLGRDGKKLQQLELETQTKITIPRPEEKSDIVKIIGTKEGIDKAQHEILLISEERSKLAFERLPIPKVYHPFIVGPNNSILKQLREETGASINVPPPSVEKDEIVVSGDKDGVISAKQQIMKVYEEKKRLCQPVSVEVRKSQHKYVIGPRGTNLSEILAATGVSVEVPPPESNSNTITLRGEQDKLGPALTLVYSKANSIVIAEVDAPAWLHRFIIGRKGATVNKITADLPKVHIEFTEGDAKIIVEGPPEQVEEARKALEEITKDLLTRMDFAEIEIDQKYHRHIIGKGGANVGQIKNETGVSIRIPSDTENSKVIRIEGDPSGVKQAKDKLLEMVQRMENERTKDILIEQRFHKNIIGAKGDKIKEIRDKFNQVQVKFPEPGKKTDVVTLLGPKTDVEKCAKYMQNLQQELIAVNYQSEVHIFKQFHKNVIGKGGANIRRIRDDTDTRIDLPSENSDSDVIVITGKKANVDAAKVKIEAIQKELANIKELTIEIPHKFHNTIIGAKGHLIRAIAQECGGVIIRFPPEGSSSDKVVIRGPIEDVERARVELEERAADKKESSHSAEVKAEPNFHKFLIGRGGVNIRKVRDNTGARVVFPSNDDPDKETIVIIGKEDQVAAAKAQLETLIKQLENVAEVEINVDSKYHRHFVARRGEVLRQIEEDFGGVSVSFPRSGVKSDRVVLKGAKNCVEGAKDRILEIVSDLASQVTIECVIEQKYHRTVMGAKGSKVQQITKDHDVGIKFPDRPIPPPAQNGGGDGDVAAESVDGEEPTVNGDSNSVSSEGDVATPRKCDIILITGQKEKCEAASQALKDLVPVTEEVMVPYDFHRFIIGQKGRDVRKMMEEFDVSISIPPAMAKSEVVKVSGAPAAVEKAKAALLEKIEVLEKEREDRELKSFQLDVTVDPIYHPKIIGRRGAVVNKIRTDNDVNIQFPDRGSEKQEVITITGYEENAKAAEADILKIVKDLEDMYSVEVSIDSRVHRRLIGGKGRNIRKIMDDYRVDIKFPPASAADQNIVVVSGAEDDVEDCKDQLLLLEEEYLQDINDSIMMEQYTAPKRQDDKSNKQKQQGYFVAGAPWSSAAPDLDNDEEFPEMSQVAPTKPPVSWGPSRKH</sequence>
<feature type="region of interest" description="Disordered" evidence="6">
    <location>
        <begin position="904"/>
        <end position="945"/>
    </location>
</feature>
<feature type="region of interest" description="Disordered" evidence="6">
    <location>
        <begin position="1214"/>
        <end position="1271"/>
    </location>
</feature>
<reference evidence="7" key="1">
    <citation type="submission" date="2022-03" db="EMBL/GenBank/DDBJ databases">
        <authorList>
            <person name="Martin C."/>
        </authorList>
    </citation>
    <scope>NUCLEOTIDE SEQUENCE</scope>
</reference>
<keyword evidence="4" id="KW-0694">RNA-binding</keyword>
<evidence type="ECO:0000256" key="3">
    <source>
        <dbReference type="ARBA" id="ARBA00022737"/>
    </source>
</evidence>
<accession>A0A8J1Y0M3</accession>
<dbReference type="InterPro" id="IPR057778">
    <property type="entry name" value="KH_Vigilin_N"/>
</dbReference>
<protein>
    <submittedName>
        <fullName evidence="7">Uncharacterized protein</fullName>
    </submittedName>
</protein>
<dbReference type="InterPro" id="IPR004088">
    <property type="entry name" value="KH_dom_type_1"/>
</dbReference>
<organism evidence="7 8">
    <name type="scientific">Owenia fusiformis</name>
    <name type="common">Polychaete worm</name>
    <dbReference type="NCBI Taxonomy" id="6347"/>
    <lineage>
        <taxon>Eukaryota</taxon>
        <taxon>Metazoa</taxon>
        <taxon>Spiralia</taxon>
        <taxon>Lophotrochozoa</taxon>
        <taxon>Annelida</taxon>
        <taxon>Polychaeta</taxon>
        <taxon>Sedentaria</taxon>
        <taxon>Canalipalpata</taxon>
        <taxon>Sabellida</taxon>
        <taxon>Oweniida</taxon>
        <taxon>Oweniidae</taxon>
        <taxon>Owenia</taxon>
    </lineage>
</organism>
<dbReference type="Gene3D" id="3.30.1370.10">
    <property type="entry name" value="K Homology domain, type 1"/>
    <property type="match status" value="14"/>
</dbReference>
<dbReference type="PANTHER" id="PTHR10627:SF31">
    <property type="entry name" value="DODECA-SATELLITE-BINDING PROTEIN 1, ISOFORM A"/>
    <property type="match status" value="1"/>
</dbReference>
<dbReference type="CDD" id="cd22415">
    <property type="entry name" value="KH-I_Vigilin_rpt12"/>
    <property type="match status" value="1"/>
</dbReference>
<dbReference type="CDD" id="cd22413">
    <property type="entry name" value="KH-I_Vigilin_rpt10"/>
    <property type="match status" value="1"/>
</dbReference>
<comment type="subcellular location">
    <subcellularLocation>
        <location evidence="1">Cytoplasm</location>
    </subcellularLocation>
</comment>
<dbReference type="CDD" id="cd02394">
    <property type="entry name" value="KH-I_Vigilin_rpt6"/>
    <property type="match status" value="1"/>
</dbReference>
<dbReference type="InterPro" id="IPR004087">
    <property type="entry name" value="KH_dom"/>
</dbReference>
<dbReference type="FunFam" id="3.30.1370.10:FF:000039">
    <property type="entry name" value="vigilin isoform X1"/>
    <property type="match status" value="1"/>
</dbReference>
<comment type="caution">
    <text evidence="7">The sequence shown here is derived from an EMBL/GenBank/DDBJ whole genome shotgun (WGS) entry which is preliminary data.</text>
</comment>
<dbReference type="SMART" id="SM00322">
    <property type="entry name" value="KH"/>
    <property type="match status" value="14"/>
</dbReference>
<dbReference type="CDD" id="cd22409">
    <property type="entry name" value="KH-I_Vigilin_rpt5"/>
    <property type="match status" value="1"/>
</dbReference>
<feature type="coiled-coil region" evidence="5">
    <location>
        <begin position="770"/>
        <end position="797"/>
    </location>
</feature>
<dbReference type="CDD" id="cd22417">
    <property type="entry name" value="KH-I_Vigilin_rpt14"/>
    <property type="match status" value="1"/>
</dbReference>
<dbReference type="CDD" id="cd22411">
    <property type="entry name" value="KH-I_Vigilin_rpt8"/>
    <property type="match status" value="1"/>
</dbReference>
<dbReference type="CDD" id="cd22414">
    <property type="entry name" value="KH-I_Vigilin_rpt11"/>
    <property type="match status" value="1"/>
</dbReference>
<dbReference type="CDD" id="cd22405">
    <property type="entry name" value="KH-I_Vigilin_rpt1"/>
    <property type="match status" value="1"/>
</dbReference>
<dbReference type="AlphaFoldDB" id="A0A8J1Y0M3"/>
<evidence type="ECO:0000256" key="4">
    <source>
        <dbReference type="ARBA" id="ARBA00022884"/>
    </source>
</evidence>
<dbReference type="CDD" id="cd22406">
    <property type="entry name" value="KH-I_Vigilin_rpt2"/>
    <property type="match status" value="1"/>
</dbReference>
<dbReference type="EMBL" id="CAIIXF020000001">
    <property type="protein sequence ID" value="CAH1773087.1"/>
    <property type="molecule type" value="Genomic_DNA"/>
</dbReference>
<dbReference type="Pfam" id="PF00013">
    <property type="entry name" value="KH_1"/>
    <property type="match status" value="13"/>
</dbReference>
<dbReference type="CDD" id="cd22418">
    <property type="entry name" value="KH-I_Vigilin_rpt15"/>
    <property type="match status" value="1"/>
</dbReference>
<gene>
    <name evidence="7" type="ORF">OFUS_LOCUS733</name>
</gene>
<dbReference type="CDD" id="cd22412">
    <property type="entry name" value="KH-I_Vigilin_rpt9"/>
    <property type="match status" value="1"/>
</dbReference>
<dbReference type="OrthoDB" id="10027144at2759"/>
<dbReference type="CDD" id="cd22410">
    <property type="entry name" value="KH-I_Vigilin_rpt7"/>
    <property type="match status" value="1"/>
</dbReference>
<evidence type="ECO:0000256" key="2">
    <source>
        <dbReference type="ARBA" id="ARBA00022490"/>
    </source>
</evidence>
<dbReference type="CDD" id="cd22416">
    <property type="entry name" value="KH-I_Vigilin_rpt13"/>
    <property type="match status" value="1"/>
</dbReference>
<feature type="coiled-coil region" evidence="5">
    <location>
        <begin position="623"/>
        <end position="650"/>
    </location>
</feature>
<dbReference type="PANTHER" id="PTHR10627">
    <property type="entry name" value="SCP160"/>
    <property type="match status" value="1"/>
</dbReference>
<keyword evidence="8" id="KW-1185">Reference proteome</keyword>
<dbReference type="CDD" id="cd22408">
    <property type="entry name" value="KH-I_Vigilin_rpt4"/>
    <property type="match status" value="1"/>
</dbReference>
<keyword evidence="5" id="KW-0175">Coiled coil</keyword>
<dbReference type="InterPro" id="IPR036612">
    <property type="entry name" value="KH_dom_type_1_sf"/>
</dbReference>
<dbReference type="Pfam" id="PF24668">
    <property type="entry name" value="KH_Vigilin"/>
    <property type="match status" value="1"/>
</dbReference>
<dbReference type="SUPFAM" id="SSF54791">
    <property type="entry name" value="Eukaryotic type KH-domain (KH-domain type I)"/>
    <property type="match status" value="14"/>
</dbReference>
<dbReference type="Proteomes" id="UP000749559">
    <property type="component" value="Unassembled WGS sequence"/>
</dbReference>
<dbReference type="CDD" id="cd22407">
    <property type="entry name" value="KH-I_Vigilin_rpt3"/>
    <property type="match status" value="1"/>
</dbReference>
<proteinExistence type="predicted"/>
<name>A0A8J1Y0M3_OWEFU</name>
<evidence type="ECO:0000256" key="5">
    <source>
        <dbReference type="SAM" id="Coils"/>
    </source>
</evidence>
<dbReference type="PROSITE" id="PS50084">
    <property type="entry name" value="KH_TYPE_1"/>
    <property type="match status" value="14"/>
</dbReference>
<evidence type="ECO:0000313" key="7">
    <source>
        <dbReference type="EMBL" id="CAH1773087.1"/>
    </source>
</evidence>
<evidence type="ECO:0000256" key="6">
    <source>
        <dbReference type="SAM" id="MobiDB-lite"/>
    </source>
</evidence>
<keyword evidence="2" id="KW-0963">Cytoplasm</keyword>